<comment type="caution">
    <text evidence="3">The sequence shown here is derived from an EMBL/GenBank/DDBJ whole genome shotgun (WGS) entry which is preliminary data.</text>
</comment>
<feature type="transmembrane region" description="Helical" evidence="1">
    <location>
        <begin position="283"/>
        <end position="303"/>
    </location>
</feature>
<feature type="transmembrane region" description="Helical" evidence="1">
    <location>
        <begin position="256"/>
        <end position="277"/>
    </location>
</feature>
<dbReference type="Pfam" id="PF02421">
    <property type="entry name" value="FeoB_N"/>
    <property type="match status" value="1"/>
</dbReference>
<accession>A0A7Y9Z6V6</accession>
<dbReference type="PROSITE" id="PS51711">
    <property type="entry name" value="G_FEOB"/>
    <property type="match status" value="1"/>
</dbReference>
<gene>
    <name evidence="3" type="ORF">BKA03_000016</name>
</gene>
<dbReference type="GO" id="GO:0005886">
    <property type="term" value="C:plasma membrane"/>
    <property type="evidence" value="ECO:0007669"/>
    <property type="project" value="TreeGrafter"/>
</dbReference>
<feature type="domain" description="FeoB-type G" evidence="2">
    <location>
        <begin position="35"/>
        <end position="197"/>
    </location>
</feature>
<dbReference type="AlphaFoldDB" id="A0A7Y9Z6V6"/>
<organism evidence="3 4">
    <name type="scientific">Demequina lutea</name>
    <dbReference type="NCBI Taxonomy" id="431489"/>
    <lineage>
        <taxon>Bacteria</taxon>
        <taxon>Bacillati</taxon>
        <taxon>Actinomycetota</taxon>
        <taxon>Actinomycetes</taxon>
        <taxon>Micrococcales</taxon>
        <taxon>Demequinaceae</taxon>
        <taxon>Demequina</taxon>
    </lineage>
</organism>
<keyword evidence="1" id="KW-1133">Transmembrane helix</keyword>
<protein>
    <submittedName>
        <fullName evidence="3">Ferrous iron transport protein B</fullName>
    </submittedName>
</protein>
<evidence type="ECO:0000256" key="1">
    <source>
        <dbReference type="SAM" id="Phobius"/>
    </source>
</evidence>
<dbReference type="Gene3D" id="3.40.50.300">
    <property type="entry name" value="P-loop containing nucleotide triphosphate hydrolases"/>
    <property type="match status" value="1"/>
</dbReference>
<feature type="transmembrane region" description="Helical" evidence="1">
    <location>
        <begin position="312"/>
        <end position="338"/>
    </location>
</feature>
<feature type="transmembrane region" description="Helical" evidence="1">
    <location>
        <begin position="367"/>
        <end position="388"/>
    </location>
</feature>
<dbReference type="CDD" id="cd01879">
    <property type="entry name" value="FeoB"/>
    <property type="match status" value="1"/>
</dbReference>
<dbReference type="OrthoDB" id="9809127at2"/>
<feature type="transmembrane region" description="Helical" evidence="1">
    <location>
        <begin position="486"/>
        <end position="504"/>
    </location>
</feature>
<dbReference type="EMBL" id="JACBZO010000001">
    <property type="protein sequence ID" value="NYI39897.1"/>
    <property type="molecule type" value="Genomic_DNA"/>
</dbReference>
<dbReference type="PANTHER" id="PTHR43185:SF1">
    <property type="entry name" value="FE(2+) TRANSPORTER FEOB"/>
    <property type="match status" value="1"/>
</dbReference>
<dbReference type="InterPro" id="IPR050860">
    <property type="entry name" value="FeoB_GTPase"/>
</dbReference>
<dbReference type="InterPro" id="IPR011642">
    <property type="entry name" value="Gate_dom"/>
</dbReference>
<dbReference type="Pfam" id="PF07664">
    <property type="entry name" value="FeoB_C"/>
    <property type="match status" value="1"/>
</dbReference>
<feature type="transmembrane region" description="Helical" evidence="1">
    <location>
        <begin position="395"/>
        <end position="416"/>
    </location>
</feature>
<evidence type="ECO:0000313" key="3">
    <source>
        <dbReference type="EMBL" id="NYI39897.1"/>
    </source>
</evidence>
<dbReference type="PANTHER" id="PTHR43185">
    <property type="entry name" value="FERROUS IRON TRANSPORT PROTEIN B"/>
    <property type="match status" value="1"/>
</dbReference>
<proteinExistence type="predicted"/>
<feature type="transmembrane region" description="Helical" evidence="1">
    <location>
        <begin position="428"/>
        <end position="447"/>
    </location>
</feature>
<dbReference type="Pfam" id="PF07670">
    <property type="entry name" value="Gate"/>
    <property type="match status" value="2"/>
</dbReference>
<feature type="transmembrane region" description="Helical" evidence="1">
    <location>
        <begin position="628"/>
        <end position="649"/>
    </location>
</feature>
<dbReference type="InterPro" id="IPR027417">
    <property type="entry name" value="P-loop_NTPase"/>
</dbReference>
<keyword evidence="1" id="KW-0812">Transmembrane</keyword>
<reference evidence="3 4" key="1">
    <citation type="submission" date="2020-07" db="EMBL/GenBank/DDBJ databases">
        <title>Sequencing the genomes of 1000 actinobacteria strains.</title>
        <authorList>
            <person name="Klenk H.-P."/>
        </authorList>
    </citation>
    <scope>NUCLEOTIDE SEQUENCE [LARGE SCALE GENOMIC DNA]</scope>
    <source>
        <strain evidence="3 4">DSM 19970</strain>
    </source>
</reference>
<dbReference type="SUPFAM" id="SSF52540">
    <property type="entry name" value="P-loop containing nucleoside triphosphate hydrolases"/>
    <property type="match status" value="1"/>
</dbReference>
<dbReference type="RefSeq" id="WP_083971800.1">
    <property type="nucleotide sequence ID" value="NZ_BBRC01000012.1"/>
</dbReference>
<feature type="transmembrane region" description="Helical" evidence="1">
    <location>
        <begin position="593"/>
        <end position="616"/>
    </location>
</feature>
<dbReference type="InterPro" id="IPR006073">
    <property type="entry name" value="GTP-bd"/>
</dbReference>
<keyword evidence="1" id="KW-0472">Membrane</keyword>
<dbReference type="Proteomes" id="UP000547973">
    <property type="component" value="Unassembled WGS sequence"/>
</dbReference>
<evidence type="ECO:0000313" key="4">
    <source>
        <dbReference type="Proteomes" id="UP000547973"/>
    </source>
</evidence>
<dbReference type="GO" id="GO:0005525">
    <property type="term" value="F:GTP binding"/>
    <property type="evidence" value="ECO:0007669"/>
    <property type="project" value="InterPro"/>
</dbReference>
<dbReference type="PRINTS" id="PR00326">
    <property type="entry name" value="GTP1OBG"/>
</dbReference>
<sequence>MSAQGDCHSGPTRGARATAAAGTLTTATLATVPRTASVLLVGNPNVGKSTLFNALTRARQRVVNAPGTTVDLTQGVWSTERDDLTLVDLPGTYSLIARSPDEQVAADAVRDTSHDLAVVVLDATALSRSLYLLGQVARAGRPVVTALTMFDLAQAREVAPDAGALSQALGVPVIEVNGRTGKGLQELASAVTEALENPSHIKGVAPHVAADDLPDNLTEAQQLFDWVETITDAAATSADPRTTVSDRLDRVLLNPWVGPAAFLAVVWGVFQLTTVVASPLIDAVARTFSGPVAGWVTSALGAVNSPSWFESFIVGGVLAGVGTVLSFVPLMAIMFAAVSALESTGYLARVAVVADKAMRALGLDGRAMLPLIVGFGCNVPALSATAVLPHARQRLLTGLLVPLTSCTARLAVYLLLAHTFFPGSAGTVVFGMYVASVALVIGGGLIARHTVMRDLKPEPLIIALPDYQLPHLKTLGMGVWTRIASFIRKAGSVIVVAVMVLWALQAIPVRGGHEIASVPVNDSVYGAVAQGVAPALAPMGLNDWRISASLVAGIAAKEVTIASLAQSYALDSAKDASLGQQLRATVERTSGGAAGAAALALMVFVLAYLPCMATLAEQRRLYGLRWTAAAASAQLVSAYGLAILVFQVGRLL</sequence>
<keyword evidence="4" id="KW-1185">Reference proteome</keyword>
<name>A0A7Y9Z6V6_9MICO</name>
<dbReference type="GO" id="GO:0015093">
    <property type="term" value="F:ferrous iron transmembrane transporter activity"/>
    <property type="evidence" value="ECO:0007669"/>
    <property type="project" value="InterPro"/>
</dbReference>
<dbReference type="InterPro" id="IPR011640">
    <property type="entry name" value="Fe2_transport_prot_B_C"/>
</dbReference>
<dbReference type="InterPro" id="IPR030389">
    <property type="entry name" value="G_FEOB_dom"/>
</dbReference>
<evidence type="ECO:0000259" key="2">
    <source>
        <dbReference type="PROSITE" id="PS51711"/>
    </source>
</evidence>